<comment type="caution">
    <text evidence="1">The sequence shown here is derived from an EMBL/GenBank/DDBJ whole genome shotgun (WGS) entry which is preliminary data.</text>
</comment>
<keyword evidence="2" id="KW-1185">Reference proteome</keyword>
<dbReference type="AlphaFoldDB" id="A0A363CX70"/>
<name>A0A363CX70_9BACT</name>
<reference evidence="1 2" key="1">
    <citation type="submission" date="2017-02" db="EMBL/GenBank/DDBJ databases">
        <title>Arcobacter caeni sp. nov, a new Arcobacter species isolated from reclaimed water.</title>
        <authorList>
            <person name="Figueras M.J."/>
            <person name="Perez-Cataluna A."/>
            <person name="Salas-Masso N."/>
        </authorList>
    </citation>
    <scope>NUCLEOTIDE SEQUENCE [LARGE SCALE GENOMIC DNA]</scope>
    <source>
        <strain evidence="1 2">RW17-10</strain>
    </source>
</reference>
<sequence>MYTPISCEFFDQLNVAMKRNIPSTIVYLENDEKKTLKGLIETMSVIDGFEYLILKTKEQIKLDTVLTFNGRRHKEE</sequence>
<organism evidence="1 2">
    <name type="scientific">Arcobacter caeni</name>
    <dbReference type="NCBI Taxonomy" id="1912877"/>
    <lineage>
        <taxon>Bacteria</taxon>
        <taxon>Pseudomonadati</taxon>
        <taxon>Campylobacterota</taxon>
        <taxon>Epsilonproteobacteria</taxon>
        <taxon>Campylobacterales</taxon>
        <taxon>Arcobacteraceae</taxon>
        <taxon>Arcobacter</taxon>
    </lineage>
</organism>
<dbReference type="Proteomes" id="UP000251135">
    <property type="component" value="Unassembled WGS sequence"/>
</dbReference>
<accession>A0A363CX70</accession>
<evidence type="ECO:0000313" key="1">
    <source>
        <dbReference type="EMBL" id="PUE63686.1"/>
    </source>
</evidence>
<dbReference type="Gene3D" id="2.30.30.400">
    <property type="entry name" value="Rof-like"/>
    <property type="match status" value="1"/>
</dbReference>
<protein>
    <submittedName>
        <fullName evidence="1">Transcriptional antiterminator Rof</fullName>
    </submittedName>
</protein>
<gene>
    <name evidence="1" type="ORF">B0174_09700</name>
</gene>
<dbReference type="EMBL" id="MUXE01000015">
    <property type="protein sequence ID" value="PUE63686.1"/>
    <property type="molecule type" value="Genomic_DNA"/>
</dbReference>
<dbReference type="InterPro" id="IPR023534">
    <property type="entry name" value="Rof/RNase_P-like"/>
</dbReference>
<dbReference type="InterPro" id="IPR038626">
    <property type="entry name" value="Rof-like_sf"/>
</dbReference>
<dbReference type="SUPFAM" id="SSF101744">
    <property type="entry name" value="Rof/RNase P subunit-like"/>
    <property type="match status" value="1"/>
</dbReference>
<dbReference type="OrthoDB" id="5344363at2"/>
<evidence type="ECO:0000313" key="2">
    <source>
        <dbReference type="Proteomes" id="UP000251135"/>
    </source>
</evidence>
<dbReference type="RefSeq" id="WP_108560160.1">
    <property type="nucleotide sequence ID" value="NZ_MUXE01000015.1"/>
</dbReference>
<proteinExistence type="predicted"/>